<sequence length="625" mass="68360">MLSGDLPELVRHFFFSAKLIALEKKGGGVRPIAVGSVFRRLASKMACRAVIPTLTPLMCPIQLGVGTPGGCEAAIHGIRAFNHVNNNTPHIIVKLDIRNAFNTILRDSILENCLEFCPEIYNYILSSYAKPSTLVHGPYHISSSSGVQQGDPLGPVLFCLGINHIVKNCSTPLNVWYLDDCTLGGHPETVLKTLVDLIPRLEFVGLILNTSKSEIINFGFSRDEFEVIVSSFIEIIPGASITPSISLEILGCPLTDGGIKDALETKEMLLEKTFVRLNLLDSHTAFFLLKNALGIQKLNHVLRGSPCFLENDQLHSINVLFRKTTERIIKIKFDDQGWKQASLPVSFGGLGIRNPTDVSRPAFLSSLYSSQTLVQKILHLLPESSLPKMTAYFDSWSAKESKLPSDFCSQKSYDKIVCEGRFVSLLKTSNQHRRACLLAGRSTGSGEWLEAFPIGSLGTLLDPDTLRVGVGLRIGLKVCEPHKCRCGASIDQFGLHPLSCRESAGRFPRHSALNDVIRRALDSIGFPSVLEPPGLDRGDGKRPDGMTIFPFLEGKPLVWDSTCSDSLSKTNMLESACNAGTAADRRGNMMGSPIVSFSGRLLSKPWDRLGRSRCASSGVLDVSRP</sequence>
<evidence type="ECO:0000313" key="3">
    <source>
        <dbReference type="RefSeq" id="XP_029654080.1"/>
    </source>
</evidence>
<gene>
    <name evidence="3" type="primary">LOC115227355</name>
</gene>
<feature type="domain" description="Reverse transcriptase" evidence="1">
    <location>
        <begin position="3"/>
        <end position="241"/>
    </location>
</feature>
<dbReference type="PANTHER" id="PTHR48462:SF1">
    <property type="entry name" value="PROTEIN, PUTATIVE-RELATED"/>
    <property type="match status" value="1"/>
</dbReference>
<dbReference type="RefSeq" id="XP_029654080.1">
    <property type="nucleotide sequence ID" value="XM_029798220.1"/>
</dbReference>
<proteinExistence type="predicted"/>
<dbReference type="AlphaFoldDB" id="A0A6P7TVY3"/>
<dbReference type="InterPro" id="IPR000477">
    <property type="entry name" value="RT_dom"/>
</dbReference>
<dbReference type="KEGG" id="osn:115227355"/>
<dbReference type="PANTHER" id="PTHR48462">
    <property type="entry name" value="PROTEIN, PUTATIVE-RELATED"/>
    <property type="match status" value="1"/>
</dbReference>
<accession>A0A6P7TVY3</accession>
<protein>
    <submittedName>
        <fullName evidence="3">Uncharacterized protein LOC115227355</fullName>
    </submittedName>
</protein>
<reference evidence="3" key="1">
    <citation type="submission" date="2025-08" db="UniProtKB">
        <authorList>
            <consortium name="RefSeq"/>
        </authorList>
    </citation>
    <scope>IDENTIFICATION</scope>
</reference>
<evidence type="ECO:0000259" key="1">
    <source>
        <dbReference type="PROSITE" id="PS50878"/>
    </source>
</evidence>
<keyword evidence="2" id="KW-1185">Reference proteome</keyword>
<name>A0A6P7TVY3_9MOLL</name>
<dbReference type="Pfam" id="PF00078">
    <property type="entry name" value="RVT_1"/>
    <property type="match status" value="1"/>
</dbReference>
<dbReference type="PROSITE" id="PS50878">
    <property type="entry name" value="RT_POL"/>
    <property type="match status" value="1"/>
</dbReference>
<evidence type="ECO:0000313" key="2">
    <source>
        <dbReference type="Proteomes" id="UP000515154"/>
    </source>
</evidence>
<organism evidence="2 3">
    <name type="scientific">Octopus sinensis</name>
    <name type="common">East Asian common octopus</name>
    <dbReference type="NCBI Taxonomy" id="2607531"/>
    <lineage>
        <taxon>Eukaryota</taxon>
        <taxon>Metazoa</taxon>
        <taxon>Spiralia</taxon>
        <taxon>Lophotrochozoa</taxon>
        <taxon>Mollusca</taxon>
        <taxon>Cephalopoda</taxon>
        <taxon>Coleoidea</taxon>
        <taxon>Octopodiformes</taxon>
        <taxon>Octopoda</taxon>
        <taxon>Incirrata</taxon>
        <taxon>Octopodidae</taxon>
        <taxon>Octopus</taxon>
    </lineage>
</organism>
<dbReference type="Proteomes" id="UP000515154">
    <property type="component" value="Unplaced"/>
</dbReference>